<protein>
    <submittedName>
        <fullName evidence="1">Uncharacterized protein</fullName>
    </submittedName>
</protein>
<accession>A0A1G2SDZ3</accession>
<name>A0A1G2SDZ3_9BACT</name>
<evidence type="ECO:0000313" key="1">
    <source>
        <dbReference type="EMBL" id="OHA83283.1"/>
    </source>
</evidence>
<evidence type="ECO:0000313" key="2">
    <source>
        <dbReference type="Proteomes" id="UP000177987"/>
    </source>
</evidence>
<dbReference type="STRING" id="1802727.A2937_03985"/>
<reference evidence="1 2" key="1">
    <citation type="journal article" date="2016" name="Nat. Commun.">
        <title>Thousands of microbial genomes shed light on interconnected biogeochemical processes in an aquifer system.</title>
        <authorList>
            <person name="Anantharaman K."/>
            <person name="Brown C.T."/>
            <person name="Hug L.A."/>
            <person name="Sharon I."/>
            <person name="Castelle C.J."/>
            <person name="Probst A.J."/>
            <person name="Thomas B.C."/>
            <person name="Singh A."/>
            <person name="Wilkins M.J."/>
            <person name="Karaoz U."/>
            <person name="Brodie E.L."/>
            <person name="Williams K.H."/>
            <person name="Hubbard S.S."/>
            <person name="Banfield J.F."/>
        </authorList>
    </citation>
    <scope>NUCLEOTIDE SEQUENCE [LARGE SCALE GENOMIC DNA]</scope>
</reference>
<dbReference type="EMBL" id="MHUW01000019">
    <property type="protein sequence ID" value="OHA83283.1"/>
    <property type="molecule type" value="Genomic_DNA"/>
</dbReference>
<sequence>MKISDEKMQKQVRIASKKLGVTENEIVKRAISSYLGNFEDLVNLQKELHTWDILSAKSMRKYNF</sequence>
<gene>
    <name evidence="1" type="ORF">A2937_03985</name>
</gene>
<dbReference type="AlphaFoldDB" id="A0A1G2SDZ3"/>
<dbReference type="Proteomes" id="UP000177987">
    <property type="component" value="Unassembled WGS sequence"/>
</dbReference>
<organism evidence="1 2">
    <name type="scientific">Candidatus Yonathbacteria bacterium RIFCSPLOWO2_01_FULL_47_33b</name>
    <dbReference type="NCBI Taxonomy" id="1802727"/>
    <lineage>
        <taxon>Bacteria</taxon>
        <taxon>Candidatus Yonathiibacteriota</taxon>
    </lineage>
</organism>
<proteinExistence type="predicted"/>
<comment type="caution">
    <text evidence="1">The sequence shown here is derived from an EMBL/GenBank/DDBJ whole genome shotgun (WGS) entry which is preliminary data.</text>
</comment>